<proteinExistence type="predicted"/>
<sequence>MARSALMVGTSDGTRLVGQRWTTDGDAKAAIVLAHGMGEHSLRYDALGKDLSAAGYDLLAVDHRGHGRTAGIAGTALGDFGDAGWDGVVADYALTVRSTVGERPDLPVIALGHSMGSWVVQQFLLDHAADVTGAVLSGSGALDLLAAAVDPSADVDLSAFNAPFAPARTDYDWLSRDEAEVDAYVAEPLCGFGLDATSAAGMWAAADRMTKPSVPGGFPLLVLAGTADPVNAGLTALEPLVDRYRTAGADVTTRYYTDARHEVFNETNRDEVVADLVSWLDGVAAR</sequence>
<dbReference type="InterPro" id="IPR029058">
    <property type="entry name" value="AB_hydrolase_fold"/>
</dbReference>
<evidence type="ECO:0000259" key="1">
    <source>
        <dbReference type="Pfam" id="PF12146"/>
    </source>
</evidence>
<name>A0A511D8Z6_9PSEU</name>
<dbReference type="Pfam" id="PF12146">
    <property type="entry name" value="Hydrolase_4"/>
    <property type="match status" value="1"/>
</dbReference>
<dbReference type="AlphaFoldDB" id="A0A511D8Z6"/>
<dbReference type="PANTHER" id="PTHR11614">
    <property type="entry name" value="PHOSPHOLIPASE-RELATED"/>
    <property type="match status" value="1"/>
</dbReference>
<dbReference type="EMBL" id="BJVJ01000001">
    <property type="protein sequence ID" value="GEL21280.1"/>
    <property type="molecule type" value="Genomic_DNA"/>
</dbReference>
<dbReference type="Proteomes" id="UP000321685">
    <property type="component" value="Unassembled WGS sequence"/>
</dbReference>
<gene>
    <name evidence="2" type="ORF">PSU4_02340</name>
</gene>
<accession>A0A511D8Z6</accession>
<evidence type="ECO:0000313" key="3">
    <source>
        <dbReference type="Proteomes" id="UP000321685"/>
    </source>
</evidence>
<evidence type="ECO:0000313" key="2">
    <source>
        <dbReference type="EMBL" id="GEL21280.1"/>
    </source>
</evidence>
<dbReference type="OrthoDB" id="9806902at2"/>
<dbReference type="Gene3D" id="3.40.50.1820">
    <property type="entry name" value="alpha/beta hydrolase"/>
    <property type="match status" value="1"/>
</dbReference>
<feature type="domain" description="Serine aminopeptidase S33" evidence="1">
    <location>
        <begin position="26"/>
        <end position="268"/>
    </location>
</feature>
<protein>
    <submittedName>
        <fullName evidence="2">Monoacylglycerol lipase</fullName>
    </submittedName>
</protein>
<comment type="caution">
    <text evidence="2">The sequence shown here is derived from an EMBL/GenBank/DDBJ whole genome shotgun (WGS) entry which is preliminary data.</text>
</comment>
<dbReference type="InterPro" id="IPR022742">
    <property type="entry name" value="Hydrolase_4"/>
</dbReference>
<dbReference type="SUPFAM" id="SSF53474">
    <property type="entry name" value="alpha/beta-Hydrolases"/>
    <property type="match status" value="1"/>
</dbReference>
<organism evidence="2 3">
    <name type="scientific">Pseudonocardia sulfidoxydans NBRC 16205</name>
    <dbReference type="NCBI Taxonomy" id="1223511"/>
    <lineage>
        <taxon>Bacteria</taxon>
        <taxon>Bacillati</taxon>
        <taxon>Actinomycetota</taxon>
        <taxon>Actinomycetes</taxon>
        <taxon>Pseudonocardiales</taxon>
        <taxon>Pseudonocardiaceae</taxon>
        <taxon>Pseudonocardia</taxon>
    </lineage>
</organism>
<keyword evidence="3" id="KW-1185">Reference proteome</keyword>
<reference evidence="2 3" key="1">
    <citation type="submission" date="2019-07" db="EMBL/GenBank/DDBJ databases">
        <title>Whole genome shotgun sequence of Pseudonocardia sulfidoxydans NBRC 16205.</title>
        <authorList>
            <person name="Hosoyama A."/>
            <person name="Uohara A."/>
            <person name="Ohji S."/>
            <person name="Ichikawa N."/>
        </authorList>
    </citation>
    <scope>NUCLEOTIDE SEQUENCE [LARGE SCALE GENOMIC DNA]</scope>
    <source>
        <strain evidence="2 3">NBRC 16205</strain>
    </source>
</reference>
<dbReference type="InterPro" id="IPR051044">
    <property type="entry name" value="MAG_DAG_Lipase"/>
</dbReference>
<dbReference type="RefSeq" id="WP_147101777.1">
    <property type="nucleotide sequence ID" value="NZ_BJVJ01000001.1"/>
</dbReference>